<keyword evidence="1" id="KW-0175">Coiled coil</keyword>
<dbReference type="Proteomes" id="UP001378960">
    <property type="component" value="Unassembled WGS sequence"/>
</dbReference>
<reference evidence="3 4" key="1">
    <citation type="journal article" date="2023" name="Elife">
        <title>Identification of key yeast species and microbe-microbe interactions impacting larval growth of Drosophila in the wild.</title>
        <authorList>
            <person name="Mure A."/>
            <person name="Sugiura Y."/>
            <person name="Maeda R."/>
            <person name="Honda K."/>
            <person name="Sakurai N."/>
            <person name="Takahashi Y."/>
            <person name="Watada M."/>
            <person name="Katoh T."/>
            <person name="Gotoh A."/>
            <person name="Gotoh Y."/>
            <person name="Taniguchi I."/>
            <person name="Nakamura K."/>
            <person name="Hayashi T."/>
            <person name="Katayama T."/>
            <person name="Uemura T."/>
            <person name="Hattori Y."/>
        </authorList>
    </citation>
    <scope>NUCLEOTIDE SEQUENCE [LARGE SCALE GENOMIC DNA]</scope>
    <source>
        <strain evidence="3 4">PK-24</strain>
    </source>
</reference>
<dbReference type="AlphaFoldDB" id="A0AAV5RBA9"/>
<gene>
    <name evidence="3" type="ORF">DAPK24_054540</name>
</gene>
<proteinExistence type="predicted"/>
<evidence type="ECO:0000256" key="2">
    <source>
        <dbReference type="SAM" id="MobiDB-lite"/>
    </source>
</evidence>
<comment type="caution">
    <text evidence="3">The sequence shown here is derived from an EMBL/GenBank/DDBJ whole genome shotgun (WGS) entry which is preliminary data.</text>
</comment>
<dbReference type="EMBL" id="BTGB01000009">
    <property type="protein sequence ID" value="GMM48856.1"/>
    <property type="molecule type" value="Genomic_DNA"/>
</dbReference>
<accession>A0AAV5RBA9</accession>
<feature type="region of interest" description="Disordered" evidence="2">
    <location>
        <begin position="50"/>
        <end position="72"/>
    </location>
</feature>
<evidence type="ECO:0000313" key="3">
    <source>
        <dbReference type="EMBL" id="GMM48856.1"/>
    </source>
</evidence>
<feature type="compositionally biased region" description="Basic and acidic residues" evidence="2">
    <location>
        <begin position="50"/>
        <end position="61"/>
    </location>
</feature>
<sequence>MTSIERSGNLLEKVQRLKRERASAILDNRREVYNEASGLRTKLAEKRKLQELAEREEEEKGGSLNDDAPIVKEKSKLPDISALEYTAEEDDKWQIKQGNLKRHFESIDTDNGELQNYKQLAANTYSKNIRELEEENKRKTIEDYEKEKREYESMKAQGLSDAEIRSALTSNEKLKEYIDKVNKWEQKVYNKRQKVSDEGKEGAIHEKNRLFNSKLERHNKQMQDTKSNPN</sequence>
<evidence type="ECO:0008006" key="5">
    <source>
        <dbReference type="Google" id="ProtNLM"/>
    </source>
</evidence>
<evidence type="ECO:0000313" key="4">
    <source>
        <dbReference type="Proteomes" id="UP001378960"/>
    </source>
</evidence>
<feature type="coiled-coil region" evidence="1">
    <location>
        <begin position="122"/>
        <end position="161"/>
    </location>
</feature>
<organism evidence="3 4">
    <name type="scientific">Pichia kluyveri</name>
    <name type="common">Yeast</name>
    <dbReference type="NCBI Taxonomy" id="36015"/>
    <lineage>
        <taxon>Eukaryota</taxon>
        <taxon>Fungi</taxon>
        <taxon>Dikarya</taxon>
        <taxon>Ascomycota</taxon>
        <taxon>Saccharomycotina</taxon>
        <taxon>Pichiomycetes</taxon>
        <taxon>Pichiales</taxon>
        <taxon>Pichiaceae</taxon>
        <taxon>Pichia</taxon>
    </lineage>
</organism>
<keyword evidence="4" id="KW-1185">Reference proteome</keyword>
<evidence type="ECO:0000256" key="1">
    <source>
        <dbReference type="SAM" id="Coils"/>
    </source>
</evidence>
<feature type="compositionally biased region" description="Basic and acidic residues" evidence="2">
    <location>
        <begin position="192"/>
        <end position="223"/>
    </location>
</feature>
<name>A0AAV5RBA9_PICKL</name>
<protein>
    <recommendedName>
        <fullName evidence="5">Pre-mRNA-splicing factor SYF2</fullName>
    </recommendedName>
</protein>
<feature type="region of interest" description="Disordered" evidence="2">
    <location>
        <begin position="192"/>
        <end position="230"/>
    </location>
</feature>